<keyword evidence="3" id="KW-1185">Reference proteome</keyword>
<accession>A0ABW5NTN3</accession>
<feature type="signal peptide" evidence="1">
    <location>
        <begin position="1"/>
        <end position="18"/>
    </location>
</feature>
<evidence type="ECO:0000313" key="2">
    <source>
        <dbReference type="EMBL" id="MFD2601740.1"/>
    </source>
</evidence>
<dbReference type="Proteomes" id="UP001597480">
    <property type="component" value="Unassembled WGS sequence"/>
</dbReference>
<sequence>MKKLLLTSALFLSLLAFAQNDLVAFSDLSNNDISVSKAQDVLLGEYDVESGKGRALGRDAYFFENKEKTKGVFLKSFLFKVDKANHRTKANIRFYKKKEFVQEVYLDLGTLTYPSFVPGEVIEASDIVVYIEPGQKGIVEIDLSQYNIAMPADGLFVSLEGDGYFDIDGNKIASLKSKDLTQISFRPSVTDNYCGSATLYGKDSEFWINSNKMLKVDYNYAFKKEVPQKMLVAPNFGLKVGVK</sequence>
<reference evidence="3" key="1">
    <citation type="journal article" date="2019" name="Int. J. Syst. Evol. Microbiol.">
        <title>The Global Catalogue of Microorganisms (GCM) 10K type strain sequencing project: providing services to taxonomists for standard genome sequencing and annotation.</title>
        <authorList>
            <consortium name="The Broad Institute Genomics Platform"/>
            <consortium name="The Broad Institute Genome Sequencing Center for Infectious Disease"/>
            <person name="Wu L."/>
            <person name="Ma J."/>
        </authorList>
    </citation>
    <scope>NUCLEOTIDE SEQUENCE [LARGE SCALE GENOMIC DNA]</scope>
    <source>
        <strain evidence="3">KCTC 42107</strain>
    </source>
</reference>
<feature type="chain" id="PRO_5046126583" evidence="1">
    <location>
        <begin position="19"/>
        <end position="243"/>
    </location>
</feature>
<comment type="caution">
    <text evidence="2">The sequence shown here is derived from an EMBL/GenBank/DDBJ whole genome shotgun (WGS) entry which is preliminary data.</text>
</comment>
<dbReference type="EMBL" id="JBHUMD010000007">
    <property type="protein sequence ID" value="MFD2601740.1"/>
    <property type="molecule type" value="Genomic_DNA"/>
</dbReference>
<evidence type="ECO:0000256" key="1">
    <source>
        <dbReference type="SAM" id="SignalP"/>
    </source>
</evidence>
<evidence type="ECO:0000313" key="3">
    <source>
        <dbReference type="Proteomes" id="UP001597480"/>
    </source>
</evidence>
<protein>
    <submittedName>
        <fullName evidence="2">Uncharacterized protein</fullName>
    </submittedName>
</protein>
<dbReference type="RefSeq" id="WP_379820272.1">
    <property type="nucleotide sequence ID" value="NZ_JBHUMD010000007.1"/>
</dbReference>
<name>A0ABW5NTN3_9FLAO</name>
<keyword evidence="1" id="KW-0732">Signal</keyword>
<organism evidence="2 3">
    <name type="scientific">Flavobacterium suzhouense</name>
    <dbReference type="NCBI Taxonomy" id="1529638"/>
    <lineage>
        <taxon>Bacteria</taxon>
        <taxon>Pseudomonadati</taxon>
        <taxon>Bacteroidota</taxon>
        <taxon>Flavobacteriia</taxon>
        <taxon>Flavobacteriales</taxon>
        <taxon>Flavobacteriaceae</taxon>
        <taxon>Flavobacterium</taxon>
    </lineage>
</organism>
<proteinExistence type="predicted"/>
<gene>
    <name evidence="2" type="ORF">ACFSR3_06695</name>
</gene>